<keyword evidence="1" id="KW-0805">Transcription regulation</keyword>
<sequence>MAMDPRGGSRAQPSMADVAAHAGVAIGTVSNTLNSPGKVREATRRKVLAAIAELGFVRNDAARSLAAGSSTSVGLVLADLGNSFFVDIARGVERVMRRRGMDVLIVNTDIEPAREVHNLELLDRSRVAGIIIAPLDTPLAKSPVLPTRSTPTVLVNYESPTLSYSGVIVDERHGGLLAASHLLSLGRRRLLFVGGPLFLTAVSQRWEGAQQAVAGQADATIALEQTRGVNIRHGREVAKRLIRAGAGAYDGIIAGSDLVAIGLIQVLNEIPGFAVPVDIAVTGYDNNHFASESAIPVSTVAQPGEEMGSMAADLLLEQIERPESPKRTVTLEPRMIPRSSTLGDVWRRD</sequence>
<feature type="domain" description="HTH lacI-type" evidence="4">
    <location>
        <begin position="13"/>
        <end position="67"/>
    </location>
</feature>
<evidence type="ECO:0000256" key="1">
    <source>
        <dbReference type="ARBA" id="ARBA00023015"/>
    </source>
</evidence>
<dbReference type="SUPFAM" id="SSF53822">
    <property type="entry name" value="Periplasmic binding protein-like I"/>
    <property type="match status" value="1"/>
</dbReference>
<keyword evidence="3" id="KW-0804">Transcription</keyword>
<dbReference type="Pfam" id="PF13377">
    <property type="entry name" value="Peripla_BP_3"/>
    <property type="match status" value="1"/>
</dbReference>
<dbReference type="SUPFAM" id="SSF47413">
    <property type="entry name" value="lambda repressor-like DNA-binding domains"/>
    <property type="match status" value="1"/>
</dbReference>
<evidence type="ECO:0000256" key="3">
    <source>
        <dbReference type="ARBA" id="ARBA00023163"/>
    </source>
</evidence>
<reference evidence="5" key="1">
    <citation type="submission" date="2016-03" db="EMBL/GenBank/DDBJ databases">
        <authorList>
            <person name="Ploux O."/>
        </authorList>
    </citation>
    <scope>NUCLEOTIDE SEQUENCE</scope>
    <source>
        <strain evidence="5">UC1</strain>
    </source>
</reference>
<protein>
    <submittedName>
        <fullName evidence="5">Transcriptional regulator, LacI family</fullName>
    </submittedName>
</protein>
<dbReference type="EMBL" id="FLQR01000008">
    <property type="protein sequence ID" value="SBS73240.1"/>
    <property type="molecule type" value="Genomic_DNA"/>
</dbReference>
<dbReference type="PANTHER" id="PTHR30146:SF109">
    <property type="entry name" value="HTH-TYPE TRANSCRIPTIONAL REGULATOR GALS"/>
    <property type="match status" value="1"/>
</dbReference>
<gene>
    <name evidence="5" type="ORF">MIPYR_40059</name>
</gene>
<dbReference type="GO" id="GO:0000976">
    <property type="term" value="F:transcription cis-regulatory region binding"/>
    <property type="evidence" value="ECO:0007669"/>
    <property type="project" value="TreeGrafter"/>
</dbReference>
<accession>A0A1Y5P6V0</accession>
<dbReference type="InterPro" id="IPR046335">
    <property type="entry name" value="LacI/GalR-like_sensor"/>
</dbReference>
<proteinExistence type="predicted"/>
<dbReference type="Gene3D" id="1.10.260.40">
    <property type="entry name" value="lambda repressor-like DNA-binding domains"/>
    <property type="match status" value="1"/>
</dbReference>
<evidence type="ECO:0000313" key="5">
    <source>
        <dbReference type="EMBL" id="SBS73240.1"/>
    </source>
</evidence>
<dbReference type="SMART" id="SM00354">
    <property type="entry name" value="HTH_LACI"/>
    <property type="match status" value="1"/>
</dbReference>
<dbReference type="PROSITE" id="PS50932">
    <property type="entry name" value="HTH_LACI_2"/>
    <property type="match status" value="1"/>
</dbReference>
<dbReference type="GO" id="GO:0003700">
    <property type="term" value="F:DNA-binding transcription factor activity"/>
    <property type="evidence" value="ECO:0007669"/>
    <property type="project" value="TreeGrafter"/>
</dbReference>
<keyword evidence="2" id="KW-0238">DNA-binding</keyword>
<dbReference type="Gene3D" id="3.40.50.2300">
    <property type="match status" value="2"/>
</dbReference>
<organism evidence="5">
    <name type="scientific">uncultured Microbacterium sp</name>
    <dbReference type="NCBI Taxonomy" id="191216"/>
    <lineage>
        <taxon>Bacteria</taxon>
        <taxon>Bacillati</taxon>
        <taxon>Actinomycetota</taxon>
        <taxon>Actinomycetes</taxon>
        <taxon>Micrococcales</taxon>
        <taxon>Microbacteriaceae</taxon>
        <taxon>Microbacterium</taxon>
        <taxon>environmental samples</taxon>
    </lineage>
</organism>
<dbReference type="InterPro" id="IPR028082">
    <property type="entry name" value="Peripla_BP_I"/>
</dbReference>
<evidence type="ECO:0000256" key="2">
    <source>
        <dbReference type="ARBA" id="ARBA00023125"/>
    </source>
</evidence>
<evidence type="ECO:0000259" key="4">
    <source>
        <dbReference type="PROSITE" id="PS50932"/>
    </source>
</evidence>
<dbReference type="InterPro" id="IPR010982">
    <property type="entry name" value="Lambda_DNA-bd_dom_sf"/>
</dbReference>
<dbReference type="AlphaFoldDB" id="A0A1Y5P6V0"/>
<dbReference type="Pfam" id="PF00356">
    <property type="entry name" value="LacI"/>
    <property type="match status" value="1"/>
</dbReference>
<name>A0A1Y5P6V0_9MICO</name>
<dbReference type="InterPro" id="IPR000843">
    <property type="entry name" value="HTH_LacI"/>
</dbReference>
<dbReference type="CDD" id="cd01392">
    <property type="entry name" value="HTH_LacI"/>
    <property type="match status" value="1"/>
</dbReference>
<dbReference type="PANTHER" id="PTHR30146">
    <property type="entry name" value="LACI-RELATED TRANSCRIPTIONAL REPRESSOR"/>
    <property type="match status" value="1"/>
</dbReference>
<dbReference type="CDD" id="cd06267">
    <property type="entry name" value="PBP1_LacI_sugar_binding-like"/>
    <property type="match status" value="1"/>
</dbReference>